<evidence type="ECO:0000313" key="2">
    <source>
        <dbReference type="EMBL" id="MBW91193.1"/>
    </source>
</evidence>
<name>A0A2P2JCM3_RHIMU</name>
<dbReference type="PANTHER" id="PTHR33156:SF9">
    <property type="entry name" value="PROTEIN NUCLEAR FUSION DEFECTIVE 6, CHLOROPLASTIC_MITOCHONDRIAL"/>
    <property type="match status" value="1"/>
</dbReference>
<proteinExistence type="predicted"/>
<dbReference type="PANTHER" id="PTHR33156">
    <property type="entry name" value="OS02G0230000 PROTEIN"/>
    <property type="match status" value="1"/>
</dbReference>
<protein>
    <submittedName>
        <fullName evidence="2">Uncharacterized protein MANES_02G040300</fullName>
    </submittedName>
</protein>
<feature type="region of interest" description="Disordered" evidence="1">
    <location>
        <begin position="23"/>
        <end position="55"/>
    </location>
</feature>
<organism evidence="2">
    <name type="scientific">Rhizophora mucronata</name>
    <name type="common">Asiatic mangrove</name>
    <dbReference type="NCBI Taxonomy" id="61149"/>
    <lineage>
        <taxon>Eukaryota</taxon>
        <taxon>Viridiplantae</taxon>
        <taxon>Streptophyta</taxon>
        <taxon>Embryophyta</taxon>
        <taxon>Tracheophyta</taxon>
        <taxon>Spermatophyta</taxon>
        <taxon>Magnoliopsida</taxon>
        <taxon>eudicotyledons</taxon>
        <taxon>Gunneridae</taxon>
        <taxon>Pentapetalae</taxon>
        <taxon>rosids</taxon>
        <taxon>fabids</taxon>
        <taxon>Malpighiales</taxon>
        <taxon>Rhizophoraceae</taxon>
        <taxon>Rhizophora</taxon>
    </lineage>
</organism>
<feature type="compositionally biased region" description="Low complexity" evidence="1">
    <location>
        <begin position="38"/>
        <end position="55"/>
    </location>
</feature>
<dbReference type="AlphaFoldDB" id="A0A2P2JCM3"/>
<accession>A0A2P2JCM3</accession>
<dbReference type="GO" id="GO:0005739">
    <property type="term" value="C:mitochondrion"/>
    <property type="evidence" value="ECO:0007669"/>
    <property type="project" value="TreeGrafter"/>
</dbReference>
<reference evidence="2" key="1">
    <citation type="submission" date="2018-02" db="EMBL/GenBank/DDBJ databases">
        <title>Rhizophora mucronata_Transcriptome.</title>
        <authorList>
            <person name="Meera S.P."/>
            <person name="Sreeshan A."/>
            <person name="Augustine A."/>
        </authorList>
    </citation>
    <scope>NUCLEOTIDE SEQUENCE</scope>
    <source>
        <tissue evidence="2">Leaf</tissue>
    </source>
</reference>
<dbReference type="InterPro" id="IPR043459">
    <property type="entry name" value="NFD6/NOXY2-like"/>
</dbReference>
<evidence type="ECO:0000256" key="1">
    <source>
        <dbReference type="SAM" id="MobiDB-lite"/>
    </source>
</evidence>
<dbReference type="EMBL" id="GGEC01010710">
    <property type="protein sequence ID" value="MBW91193.1"/>
    <property type="molecule type" value="Transcribed_RNA"/>
</dbReference>
<sequence>MASSCNRFVSKSSLSSIKSAARSYAPKSPIARSPPLPSKISSSPRRPPSSSSRAPPVLGCLQSLLPLHSAVAAARMTSCLSTTSRNCRALSEGTLCCTSPGP</sequence>